<accession>A0A1B1AH76</accession>
<dbReference type="STRING" id="1759059.ATE48_08285"/>
<organism evidence="1 2">
    <name type="scientific">Candidatus Viadribacter manganicus</name>
    <dbReference type="NCBI Taxonomy" id="1759059"/>
    <lineage>
        <taxon>Bacteria</taxon>
        <taxon>Pseudomonadati</taxon>
        <taxon>Pseudomonadota</taxon>
        <taxon>Alphaproteobacteria</taxon>
        <taxon>Hyphomonadales</taxon>
        <taxon>Hyphomonadaceae</taxon>
        <taxon>Candidatus Viadribacter</taxon>
    </lineage>
</organism>
<gene>
    <name evidence="1" type="ORF">ATE48_08285</name>
</gene>
<dbReference type="AlphaFoldDB" id="A0A1B1AH76"/>
<dbReference type="InParanoid" id="A0A1B1AH76"/>
<name>A0A1B1AH76_9PROT</name>
<evidence type="ECO:0008006" key="3">
    <source>
        <dbReference type="Google" id="ProtNLM"/>
    </source>
</evidence>
<dbReference type="KEGG" id="cbot:ATE48_08285"/>
<evidence type="ECO:0000313" key="1">
    <source>
        <dbReference type="EMBL" id="ANP45919.1"/>
    </source>
</evidence>
<sequence length="384" mass="43283">MSQPPITRRVFRTSKLTRNRADQDQISPGSPLGIMRTLEIEILIGRHEGGSGLARSVDSLSSRLQTRIGSSSRLAFAAMRKRGKARSGRLDKRQFAVVKVRFFNHNNGSARALKQHERYLARDAASKSPTAWLEPEQHEHRPGLCFDATKDHLHGAPLAEQWSKADARHFRIILSPENAGQLGDLQSYTRQVMARCEITLGRRLEWFGVTHWDGANPHAHVVLRGRCSEGHDLRLPRAFVTEGLRDAARDVATSWLGPRTLDTEQNTLQREAMVHAPSKLDMMIEAHRAKNGELRVSHLEAPNGSPELADALKTRARELKHLGMAHEVRRGILHFEPQWQAMLAKLSHDLRTQKSLTLNRMRDVERALDLPSHRAGKFPLGLSL</sequence>
<keyword evidence="2" id="KW-1185">Reference proteome</keyword>
<dbReference type="Proteomes" id="UP000092498">
    <property type="component" value="Chromosome"/>
</dbReference>
<proteinExistence type="predicted"/>
<reference evidence="1 2" key="1">
    <citation type="submission" date="2015-11" db="EMBL/GenBank/DDBJ databases">
        <title>Whole-Genome Sequence of Candidatus Oderbacter manganicum from the National Park Lower Oder Valley, Germany.</title>
        <authorList>
            <person name="Braun B."/>
            <person name="Liere K."/>
            <person name="Szewzyk U."/>
        </authorList>
    </citation>
    <scope>NUCLEOTIDE SEQUENCE [LARGE SCALE GENOMIC DNA]</scope>
    <source>
        <strain evidence="1 2">OTSz_A_272</strain>
    </source>
</reference>
<protein>
    <recommendedName>
        <fullName evidence="3">Type VI secretion protein</fullName>
    </recommendedName>
</protein>
<dbReference type="EMBL" id="CP013244">
    <property type="protein sequence ID" value="ANP45919.1"/>
    <property type="molecule type" value="Genomic_DNA"/>
</dbReference>
<evidence type="ECO:0000313" key="2">
    <source>
        <dbReference type="Proteomes" id="UP000092498"/>
    </source>
</evidence>